<dbReference type="RefSeq" id="WP_012550348.1">
    <property type="nucleotide sequence ID" value="NC_011312.1"/>
</dbReference>
<dbReference type="Proteomes" id="UP000001730">
    <property type="component" value="Chromosome 1"/>
</dbReference>
<dbReference type="SUPFAM" id="SSF53807">
    <property type="entry name" value="Helical backbone' metal receptor"/>
    <property type="match status" value="1"/>
</dbReference>
<protein>
    <submittedName>
        <fullName evidence="2">Heme transporter protein HuvB, putative periplasmic binding protein</fullName>
    </submittedName>
</protein>
<dbReference type="HOGENOM" id="CLU_038034_6_0_6"/>
<name>B6EN28_ALISL</name>
<keyword evidence="3" id="KW-1185">Reference proteome</keyword>
<reference evidence="2 3" key="1">
    <citation type="journal article" date="2008" name="BMC Genomics">
        <title>The genome sequence of the fish pathogen Aliivibrio salmonicida strain LFI1238 shows extensive evidence of gene decay.</title>
        <authorList>
            <person name="Hjerde E."/>
            <person name="Lorentzen M.S."/>
            <person name="Holden M.T."/>
            <person name="Seeger K."/>
            <person name="Paulsen S."/>
            <person name="Bason N."/>
            <person name="Churcher C."/>
            <person name="Harris D."/>
            <person name="Norbertczak H."/>
            <person name="Quail M.A."/>
            <person name="Sanders S."/>
            <person name="Thurston S."/>
            <person name="Parkhill J."/>
            <person name="Willassen N.P."/>
            <person name="Thomson N.R."/>
        </authorList>
    </citation>
    <scope>NUCLEOTIDE SEQUENCE [LARGE SCALE GENOMIC DNA]</scope>
    <source>
        <strain evidence="2 3">LFI1238</strain>
    </source>
</reference>
<dbReference type="KEGG" id="vsa:VSAL_I1754"/>
<dbReference type="eggNOG" id="COG4558">
    <property type="taxonomic scope" value="Bacteria"/>
</dbReference>
<dbReference type="AlphaFoldDB" id="B6EN28"/>
<gene>
    <name evidence="2" type="primary">huvB</name>
    <name evidence="2" type="ordered locus">VSAL_I1754</name>
</gene>
<dbReference type="PANTHER" id="PTHR30535">
    <property type="entry name" value="VITAMIN B12-BINDING PROTEIN"/>
    <property type="match status" value="1"/>
</dbReference>
<dbReference type="InterPro" id="IPR002491">
    <property type="entry name" value="ABC_transptr_periplasmic_BD"/>
</dbReference>
<dbReference type="InterPro" id="IPR050902">
    <property type="entry name" value="ABC_Transporter_SBP"/>
</dbReference>
<evidence type="ECO:0000313" key="2">
    <source>
        <dbReference type="EMBL" id="CAQ79439.1"/>
    </source>
</evidence>
<dbReference type="PROSITE" id="PS50983">
    <property type="entry name" value="FE_B12_PBP"/>
    <property type="match status" value="1"/>
</dbReference>
<dbReference type="PANTHER" id="PTHR30535:SF4">
    <property type="entry name" value="HEMIN-BINDING PERIPLASMIC PROTEIN HMUT"/>
    <property type="match status" value="1"/>
</dbReference>
<dbReference type="Gene3D" id="3.40.50.1980">
    <property type="entry name" value="Nitrogenase molybdenum iron protein domain"/>
    <property type="match status" value="2"/>
</dbReference>
<evidence type="ECO:0000259" key="1">
    <source>
        <dbReference type="PROSITE" id="PS50983"/>
    </source>
</evidence>
<feature type="domain" description="Fe/B12 periplasmic-binding" evidence="1">
    <location>
        <begin position="32"/>
        <end position="289"/>
    </location>
</feature>
<proteinExistence type="predicted"/>
<dbReference type="EMBL" id="FM178379">
    <property type="protein sequence ID" value="CAQ79439.1"/>
    <property type="molecule type" value="Genomic_DNA"/>
</dbReference>
<dbReference type="CDD" id="cd01149">
    <property type="entry name" value="HutB"/>
    <property type="match status" value="1"/>
</dbReference>
<evidence type="ECO:0000313" key="3">
    <source>
        <dbReference type="Proteomes" id="UP000001730"/>
    </source>
</evidence>
<sequence length="290" mass="31295">MQTKPYTSLLASKNLFAIGLLFVSSYSMAQERIISAGSSVTELIYALHAQDKLVAVDVTSRNSQTEALPKIGYHRQLSAEGLLALQPTRIIGSDEMGPKSTLDLLSQSGINVNIVNTTPTIEGLLKRIDEIAELTQTESQADIIKQKVHQQVNQLEKTIPNKAQQKKVLFLLLHEGRAPYVAGKETTVDEIIKLAGAINPASKSLSSFKPLSIEAMIAMQPDVILVSNRSFKKLKGIDNILKSIPTLASTPAGINKAIITINGSALVGGLGLASLDEAARLNFLLYPQQN</sequence>
<accession>B6EN28</accession>
<organism evidence="2 3">
    <name type="scientific">Aliivibrio salmonicida (strain LFI1238)</name>
    <name type="common">Vibrio salmonicida (strain LFI1238)</name>
    <dbReference type="NCBI Taxonomy" id="316275"/>
    <lineage>
        <taxon>Bacteria</taxon>
        <taxon>Pseudomonadati</taxon>
        <taxon>Pseudomonadota</taxon>
        <taxon>Gammaproteobacteria</taxon>
        <taxon>Vibrionales</taxon>
        <taxon>Vibrionaceae</taxon>
        <taxon>Aliivibrio</taxon>
    </lineage>
</organism>
<dbReference type="Pfam" id="PF01497">
    <property type="entry name" value="Peripla_BP_2"/>
    <property type="match status" value="1"/>
</dbReference>